<name>A0A0F4KRX9_9LACO</name>
<proteinExistence type="predicted"/>
<reference evidence="1 2" key="1">
    <citation type="submission" date="2014-12" db="EMBL/GenBank/DDBJ databases">
        <title>Comparative genomics of the lactic acid bacteria isolated from the honey bee gut.</title>
        <authorList>
            <person name="Ellegaard K.M."/>
            <person name="Tamarit D."/>
            <person name="Javelind E."/>
            <person name="Olofsson T."/>
            <person name="Andersson S.G."/>
            <person name="Vasquez A."/>
        </authorList>
    </citation>
    <scope>NUCLEOTIDE SEQUENCE [LARGE SCALE GENOMIC DNA]</scope>
    <source>
        <strain evidence="1 2">Hon2</strain>
    </source>
</reference>
<dbReference type="Pfam" id="PF06014">
    <property type="entry name" value="YqgQ-like"/>
    <property type="match status" value="1"/>
</dbReference>
<gene>
    <name evidence="1" type="ORF">JG29_06100</name>
</gene>
<dbReference type="STRING" id="1218508.JG29_06100"/>
<evidence type="ECO:0008006" key="3">
    <source>
        <dbReference type="Google" id="ProtNLM"/>
    </source>
</evidence>
<protein>
    <recommendedName>
        <fullName evidence="3">Cytosolic protein</fullName>
    </recommendedName>
</protein>
<accession>A0A0F4KRX9</accession>
<dbReference type="RefSeq" id="WP_180213543.1">
    <property type="nucleotide sequence ID" value="NZ_JAAEDZ010000003.1"/>
</dbReference>
<dbReference type="PATRIC" id="fig|1218508.4.peg.625"/>
<dbReference type="InterPro" id="IPR023164">
    <property type="entry name" value="YqgQ-like_sf"/>
</dbReference>
<keyword evidence="2" id="KW-1185">Reference proteome</keyword>
<dbReference type="EMBL" id="JXBZ01000005">
    <property type="protein sequence ID" value="KJY49160.1"/>
    <property type="molecule type" value="Genomic_DNA"/>
</dbReference>
<comment type="caution">
    <text evidence="1">The sequence shown here is derived from an EMBL/GenBank/DDBJ whole genome shotgun (WGS) entry which is preliminary data.</text>
</comment>
<dbReference type="SUPFAM" id="SSF158379">
    <property type="entry name" value="YqgQ-like"/>
    <property type="match status" value="1"/>
</dbReference>
<organism evidence="1 2">
    <name type="scientific">Bombilactobacillus mellis</name>
    <dbReference type="NCBI Taxonomy" id="1218508"/>
    <lineage>
        <taxon>Bacteria</taxon>
        <taxon>Bacillati</taxon>
        <taxon>Bacillota</taxon>
        <taxon>Bacilli</taxon>
        <taxon>Lactobacillales</taxon>
        <taxon>Lactobacillaceae</taxon>
        <taxon>Bombilactobacillus</taxon>
    </lineage>
</organism>
<dbReference type="InterPro" id="IPR009256">
    <property type="entry name" value="YqgQ-like"/>
</dbReference>
<evidence type="ECO:0000313" key="1">
    <source>
        <dbReference type="EMBL" id="KJY49160.1"/>
    </source>
</evidence>
<dbReference type="AlphaFoldDB" id="A0A0F4KRX9"/>
<dbReference type="Gene3D" id="1.10.287.760">
    <property type="entry name" value="YqgQ-like"/>
    <property type="match status" value="1"/>
</dbReference>
<sequence>MRETNIRTLYDVQQVLKKFGIYVHVGQRIWDIELMAIELDRLYQQEVIDQATFVTCKLVLNREHKYEEQGVKNNDSRSQATGD</sequence>
<dbReference type="Proteomes" id="UP000033695">
    <property type="component" value="Unassembled WGS sequence"/>
</dbReference>
<dbReference type="HOGENOM" id="CLU_189250_0_0_9"/>
<evidence type="ECO:0000313" key="2">
    <source>
        <dbReference type="Proteomes" id="UP000033695"/>
    </source>
</evidence>